<comment type="caution">
    <text evidence="5">The sequence shown here is derived from an EMBL/GenBank/DDBJ whole genome shotgun (WGS) entry which is preliminary data.</text>
</comment>
<dbReference type="SUPFAM" id="SSF53067">
    <property type="entry name" value="Actin-like ATPase domain"/>
    <property type="match status" value="2"/>
</dbReference>
<dbReference type="InterPro" id="IPR000905">
    <property type="entry name" value="Gcp-like_dom"/>
</dbReference>
<dbReference type="RefSeq" id="WP_136129932.1">
    <property type="nucleotide sequence ID" value="NZ_PDKU01000001.1"/>
</dbReference>
<comment type="similarity">
    <text evidence="1">Belongs to the KAE1 / TsaD family. TsaB subfamily.</text>
</comment>
<proteinExistence type="inferred from homology"/>
<evidence type="ECO:0000313" key="6">
    <source>
        <dbReference type="Proteomes" id="UP000296144"/>
    </source>
</evidence>
<accession>A0A2P5SWP9</accession>
<sequence>MSIQILAINTATEKCSVSVLAQYNNEKIIHNCFEITKRNSSAYVLSLIDKVLKISKISLIDINVIAFSIGPGSFTGIRIGINVAQGLSFGRSIKIVGISTLENLAQGAFRYQGATRVLTAINARMNEIYWAEYQLNDNGIWFMHDKEKILSPVDAIKRMNYLNGKWTVAGDAWNVYPDLYKGHSLVLNPCAYSLPSSEDMIPLTKVAMRKDSFIQLEQINPVYLRNQIISN</sequence>
<dbReference type="PANTHER" id="PTHR11735">
    <property type="entry name" value="TRNA N6-ADENOSINE THREONYLCARBAMOYLTRANSFERASE"/>
    <property type="match status" value="1"/>
</dbReference>
<dbReference type="InterPro" id="IPR043129">
    <property type="entry name" value="ATPase_NBD"/>
</dbReference>
<keyword evidence="6" id="KW-1185">Reference proteome</keyword>
<dbReference type="PANTHER" id="PTHR11735:SF11">
    <property type="entry name" value="TRNA THREONYLCARBAMOYLADENOSINE BIOSYNTHESIS PROTEIN TSAB"/>
    <property type="match status" value="1"/>
</dbReference>
<dbReference type="EMBL" id="PDKU01000001">
    <property type="protein sequence ID" value="PPI86767.1"/>
    <property type="molecule type" value="Genomic_DNA"/>
</dbReference>
<organism evidence="5 6">
    <name type="scientific">Candidatus Pantoea edessiphila</name>
    <dbReference type="NCBI Taxonomy" id="2044610"/>
    <lineage>
        <taxon>Bacteria</taxon>
        <taxon>Pseudomonadati</taxon>
        <taxon>Pseudomonadota</taxon>
        <taxon>Gammaproteobacteria</taxon>
        <taxon>Enterobacterales</taxon>
        <taxon>Erwiniaceae</taxon>
        <taxon>Pantoea</taxon>
    </lineage>
</organism>
<dbReference type="OrthoDB" id="9809995at2"/>
<evidence type="ECO:0000256" key="3">
    <source>
        <dbReference type="ARBA" id="ARBA00032446"/>
    </source>
</evidence>
<evidence type="ECO:0000256" key="1">
    <source>
        <dbReference type="ARBA" id="ARBA00010493"/>
    </source>
</evidence>
<dbReference type="Pfam" id="PF00814">
    <property type="entry name" value="TsaD"/>
    <property type="match status" value="1"/>
</dbReference>
<dbReference type="GO" id="GO:0005829">
    <property type="term" value="C:cytosol"/>
    <property type="evidence" value="ECO:0007669"/>
    <property type="project" value="TreeGrafter"/>
</dbReference>
<reference evidence="5 6" key="1">
    <citation type="journal article" date="2018" name="Genome Biol. Evol.">
        <title>Cladogenesis and Genomic Streamlining in Extracellular Endosymbionts of Tropical Stink Bugs.</title>
        <authorList>
            <person name="Otero-Bravo A."/>
            <person name="Goffredi S."/>
            <person name="Sabree Z.L."/>
        </authorList>
    </citation>
    <scope>NUCLEOTIDE SEQUENCE [LARGE SCALE GENOMIC DNA]</scope>
    <source>
        <strain evidence="5 6">SoEL</strain>
    </source>
</reference>
<gene>
    <name evidence="5" type="primary">tsaB</name>
    <name evidence="5" type="ORF">CRV10_00730</name>
</gene>
<dbReference type="Proteomes" id="UP000296144">
    <property type="component" value="Unassembled WGS sequence"/>
</dbReference>
<evidence type="ECO:0000259" key="4">
    <source>
        <dbReference type="Pfam" id="PF00814"/>
    </source>
</evidence>
<keyword evidence="5" id="KW-0808">Transferase</keyword>
<evidence type="ECO:0000313" key="5">
    <source>
        <dbReference type="EMBL" id="PPI86767.1"/>
    </source>
</evidence>
<dbReference type="NCBIfam" id="TIGR03725">
    <property type="entry name" value="T6A_YeaZ"/>
    <property type="match status" value="1"/>
</dbReference>
<protein>
    <recommendedName>
        <fullName evidence="2">tRNA threonylcarbamoyladenosine biosynthesis protein TsaB</fullName>
    </recommendedName>
    <alternativeName>
        <fullName evidence="3">t(6)A37 threonylcarbamoyladenosine biosynthesis protein TsaB</fullName>
    </alternativeName>
</protein>
<name>A0A2P5SWP9_9GAMM</name>
<dbReference type="CDD" id="cd24032">
    <property type="entry name" value="ASKHA_NBD_TsaB"/>
    <property type="match status" value="1"/>
</dbReference>
<feature type="domain" description="Gcp-like" evidence="4">
    <location>
        <begin position="34"/>
        <end position="138"/>
    </location>
</feature>
<dbReference type="InterPro" id="IPR022496">
    <property type="entry name" value="T6A_TsaB"/>
</dbReference>
<evidence type="ECO:0000256" key="2">
    <source>
        <dbReference type="ARBA" id="ARBA00019012"/>
    </source>
</evidence>
<dbReference type="GO" id="GO:0016740">
    <property type="term" value="F:transferase activity"/>
    <property type="evidence" value="ECO:0007669"/>
    <property type="project" value="UniProtKB-KW"/>
</dbReference>
<dbReference type="GO" id="GO:0002949">
    <property type="term" value="P:tRNA threonylcarbamoyladenosine modification"/>
    <property type="evidence" value="ECO:0007669"/>
    <property type="project" value="InterPro"/>
</dbReference>
<dbReference type="AlphaFoldDB" id="A0A2P5SWP9"/>
<dbReference type="Gene3D" id="3.30.420.40">
    <property type="match status" value="2"/>
</dbReference>